<protein>
    <submittedName>
        <fullName evidence="2">Uncharacterized protein</fullName>
    </submittedName>
</protein>
<name>A0A167X946_9AGAM</name>
<keyword evidence="3" id="KW-1185">Reference proteome</keyword>
<proteinExistence type="predicted"/>
<dbReference type="Proteomes" id="UP000076532">
    <property type="component" value="Unassembled WGS sequence"/>
</dbReference>
<reference evidence="2 3" key="1">
    <citation type="journal article" date="2016" name="Mol. Biol. Evol.">
        <title>Comparative Genomics of Early-Diverging Mushroom-Forming Fungi Provides Insights into the Origins of Lignocellulose Decay Capabilities.</title>
        <authorList>
            <person name="Nagy L.G."/>
            <person name="Riley R."/>
            <person name="Tritt A."/>
            <person name="Adam C."/>
            <person name="Daum C."/>
            <person name="Floudas D."/>
            <person name="Sun H."/>
            <person name="Yadav J.S."/>
            <person name="Pangilinan J."/>
            <person name="Larsson K.H."/>
            <person name="Matsuura K."/>
            <person name="Barry K."/>
            <person name="Labutti K."/>
            <person name="Kuo R."/>
            <person name="Ohm R.A."/>
            <person name="Bhattacharya S.S."/>
            <person name="Shirouzu T."/>
            <person name="Yoshinaga Y."/>
            <person name="Martin F.M."/>
            <person name="Grigoriev I.V."/>
            <person name="Hibbett D.S."/>
        </authorList>
    </citation>
    <scope>NUCLEOTIDE SEQUENCE [LARGE SCALE GENOMIC DNA]</scope>
    <source>
        <strain evidence="2 3">CBS 109695</strain>
    </source>
</reference>
<feature type="compositionally biased region" description="Basic residues" evidence="1">
    <location>
        <begin position="88"/>
        <end position="97"/>
    </location>
</feature>
<organism evidence="2 3">
    <name type="scientific">Athelia psychrophila</name>
    <dbReference type="NCBI Taxonomy" id="1759441"/>
    <lineage>
        <taxon>Eukaryota</taxon>
        <taxon>Fungi</taxon>
        <taxon>Dikarya</taxon>
        <taxon>Basidiomycota</taxon>
        <taxon>Agaricomycotina</taxon>
        <taxon>Agaricomycetes</taxon>
        <taxon>Agaricomycetidae</taxon>
        <taxon>Atheliales</taxon>
        <taxon>Atheliaceae</taxon>
        <taxon>Athelia</taxon>
    </lineage>
</organism>
<evidence type="ECO:0000256" key="1">
    <source>
        <dbReference type="SAM" id="MobiDB-lite"/>
    </source>
</evidence>
<dbReference type="AlphaFoldDB" id="A0A167X946"/>
<evidence type="ECO:0000313" key="2">
    <source>
        <dbReference type="EMBL" id="KZP06960.1"/>
    </source>
</evidence>
<feature type="region of interest" description="Disordered" evidence="1">
    <location>
        <begin position="63"/>
        <end position="109"/>
    </location>
</feature>
<dbReference type="EMBL" id="KV417766">
    <property type="protein sequence ID" value="KZP06960.1"/>
    <property type="molecule type" value="Genomic_DNA"/>
</dbReference>
<sequence length="157" mass="17551">MQLEPRAGHGHGVHIHYHPKCIATDGHTCGCPTSTAPGIRLDFRLVLSTWPWEATRFSHDEVPSVPLRTQPLGATHEHTRQSPPARPARARVHRRPAVPHPPVPRHLVSLPCTSRPAACRLSRTRDLPALRDVISRGECHAHEPYLRRTPHLSESLP</sequence>
<accession>A0A167X946</accession>
<evidence type="ECO:0000313" key="3">
    <source>
        <dbReference type="Proteomes" id="UP000076532"/>
    </source>
</evidence>
<gene>
    <name evidence="2" type="ORF">FIBSPDRAFT_1053240</name>
</gene>